<accession>A0AA38RHI1</accession>
<dbReference type="EMBL" id="JANBVO010000060">
    <property type="protein sequence ID" value="KAJ9132168.1"/>
    <property type="molecule type" value="Genomic_DNA"/>
</dbReference>
<dbReference type="PROSITE" id="PS00571">
    <property type="entry name" value="AMIDASES"/>
    <property type="match status" value="1"/>
</dbReference>
<dbReference type="GO" id="GO:0003824">
    <property type="term" value="F:catalytic activity"/>
    <property type="evidence" value="ECO:0007669"/>
    <property type="project" value="InterPro"/>
</dbReference>
<evidence type="ECO:0000313" key="4">
    <source>
        <dbReference type="EMBL" id="KAJ9132168.1"/>
    </source>
</evidence>
<dbReference type="InterPro" id="IPR000120">
    <property type="entry name" value="Amidase"/>
</dbReference>
<organism evidence="4 5">
    <name type="scientific">Pleurostoma richardsiae</name>
    <dbReference type="NCBI Taxonomy" id="41990"/>
    <lineage>
        <taxon>Eukaryota</taxon>
        <taxon>Fungi</taxon>
        <taxon>Dikarya</taxon>
        <taxon>Ascomycota</taxon>
        <taxon>Pezizomycotina</taxon>
        <taxon>Sordariomycetes</taxon>
        <taxon>Sordariomycetidae</taxon>
        <taxon>Calosphaeriales</taxon>
        <taxon>Pleurostomataceae</taxon>
        <taxon>Pleurostoma</taxon>
    </lineage>
</organism>
<keyword evidence="5" id="KW-1185">Reference proteome</keyword>
<dbReference type="Gene3D" id="3.90.1300.10">
    <property type="entry name" value="Amidase signature (AS) domain"/>
    <property type="match status" value="1"/>
</dbReference>
<dbReference type="SUPFAM" id="SSF75304">
    <property type="entry name" value="Amidase signature (AS) enzymes"/>
    <property type="match status" value="1"/>
</dbReference>
<name>A0AA38RHI1_9PEZI</name>
<protein>
    <submittedName>
        <fullName evidence="4">Amidotransferase</fullName>
    </submittedName>
</protein>
<comment type="similarity">
    <text evidence="1">Belongs to the amidase family.</text>
</comment>
<evidence type="ECO:0000259" key="3">
    <source>
        <dbReference type="Pfam" id="PF01425"/>
    </source>
</evidence>
<dbReference type="Pfam" id="PF01425">
    <property type="entry name" value="Amidase"/>
    <property type="match status" value="1"/>
</dbReference>
<evidence type="ECO:0000313" key="5">
    <source>
        <dbReference type="Proteomes" id="UP001174694"/>
    </source>
</evidence>
<evidence type="ECO:0000256" key="2">
    <source>
        <dbReference type="SAM" id="MobiDB-lite"/>
    </source>
</evidence>
<proteinExistence type="inferred from homology"/>
<comment type="caution">
    <text evidence="4">The sequence shown here is derived from an EMBL/GenBank/DDBJ whole genome shotgun (WGS) entry which is preliminary data.</text>
</comment>
<gene>
    <name evidence="4" type="ORF">NKR23_g11382</name>
</gene>
<dbReference type="InterPro" id="IPR023631">
    <property type="entry name" value="Amidase_dom"/>
</dbReference>
<sequence length="644" mass="68687">MTSLAIDRSKPFINYPEPLKGPDVPYKNERKSNPAITGPILRVCVFLMEWVRFIREMVWHNAGFGDLRKIRFLLEDYEPMCEATIIPKPEEEDPSAASPEPEDSAATASQQAEAAAAAAQPPAPSVGKPKYPTKKYYSVADYRALYLSGEVTPLDVAQALLPLIRRDVTPRGPHSVAFFDSKADLVLRAAEASTRRYREGKSLGPLDGVPTAVKDEYDIEGYATCLGSRNDYTGKIPGDDGTITSWCVRRLEAAGCVVLGKLSMVEFGLDTPGTNLWYGTPPNPYNPRYYPGGSSSGSAYAVSAGLIPFALGSDGGGSIRIPSSFCGVFGIKPTAGRISFSPGQNHCLSCASLGPIAADVRSLAAVLEVVSAPHPSSPFPPLARAARILASPSPPGGPDLHPRLLGVVEPWFARAEPAVSALCRSMITRLVAQRGYRVVPVDIPFLAEGQTAHALTVLNDAATLLPDPTPFSPANRILLAIGSVTPATDYLLAQKLRRALVQHLAHLWTAHPGMLLVTPATSCAGWPMRDPAAEAKWGVSDGDRTLMTMEYCWLANFCGLPSLTAPAGYAVPVGEPGAGEVAGRTTPGKVPVGLMATGEWASEAELLRFGLDAEDVGRDVADRPPIWVDTVALAKEVRKENGTV</sequence>
<feature type="compositionally biased region" description="Low complexity" evidence="2">
    <location>
        <begin position="95"/>
        <end position="120"/>
    </location>
</feature>
<feature type="domain" description="Amidase" evidence="3">
    <location>
        <begin position="180"/>
        <end position="607"/>
    </location>
</feature>
<dbReference type="Proteomes" id="UP001174694">
    <property type="component" value="Unassembled WGS sequence"/>
</dbReference>
<feature type="region of interest" description="Disordered" evidence="2">
    <location>
        <begin position="89"/>
        <end position="127"/>
    </location>
</feature>
<dbReference type="AlphaFoldDB" id="A0AA38RHI1"/>
<reference evidence="4" key="1">
    <citation type="submission" date="2022-07" db="EMBL/GenBank/DDBJ databases">
        <title>Fungi with potential for degradation of polypropylene.</title>
        <authorList>
            <person name="Gostincar C."/>
        </authorList>
    </citation>
    <scope>NUCLEOTIDE SEQUENCE</scope>
    <source>
        <strain evidence="4">EXF-13308</strain>
    </source>
</reference>
<evidence type="ECO:0000256" key="1">
    <source>
        <dbReference type="ARBA" id="ARBA00009199"/>
    </source>
</evidence>
<dbReference type="InterPro" id="IPR020556">
    <property type="entry name" value="Amidase_CS"/>
</dbReference>
<dbReference type="PANTHER" id="PTHR11895">
    <property type="entry name" value="TRANSAMIDASE"/>
    <property type="match status" value="1"/>
</dbReference>
<dbReference type="InterPro" id="IPR036928">
    <property type="entry name" value="AS_sf"/>
</dbReference>
<dbReference type="PANTHER" id="PTHR11895:SF67">
    <property type="entry name" value="AMIDASE DOMAIN-CONTAINING PROTEIN"/>
    <property type="match status" value="1"/>
</dbReference>